<gene>
    <name evidence="1" type="ORF">O3G_MSEX010745</name>
</gene>
<reference evidence="1" key="1">
    <citation type="journal article" date="2016" name="Insect Biochem. Mol. Biol.">
        <title>Multifaceted biological insights from a draft genome sequence of the tobacco hornworm moth, Manduca sexta.</title>
        <authorList>
            <person name="Kanost M.R."/>
            <person name="Arrese E.L."/>
            <person name="Cao X."/>
            <person name="Chen Y.R."/>
            <person name="Chellapilla S."/>
            <person name="Goldsmith M.R."/>
            <person name="Grosse-Wilde E."/>
            <person name="Heckel D.G."/>
            <person name="Herndon N."/>
            <person name="Jiang H."/>
            <person name="Papanicolaou A."/>
            <person name="Qu J."/>
            <person name="Soulages J.L."/>
            <person name="Vogel H."/>
            <person name="Walters J."/>
            <person name="Waterhouse R.M."/>
            <person name="Ahn S.J."/>
            <person name="Almeida F.C."/>
            <person name="An C."/>
            <person name="Aqrawi P."/>
            <person name="Bretschneider A."/>
            <person name="Bryant W.B."/>
            <person name="Bucks S."/>
            <person name="Chao H."/>
            <person name="Chevignon G."/>
            <person name="Christen J.M."/>
            <person name="Clarke D.F."/>
            <person name="Dittmer N.T."/>
            <person name="Ferguson L.C.F."/>
            <person name="Garavelou S."/>
            <person name="Gordon K.H.J."/>
            <person name="Gunaratna R.T."/>
            <person name="Han Y."/>
            <person name="Hauser F."/>
            <person name="He Y."/>
            <person name="Heidel-Fischer H."/>
            <person name="Hirsh A."/>
            <person name="Hu Y."/>
            <person name="Jiang H."/>
            <person name="Kalra D."/>
            <person name="Klinner C."/>
            <person name="Konig C."/>
            <person name="Kovar C."/>
            <person name="Kroll A.R."/>
            <person name="Kuwar S.S."/>
            <person name="Lee S.L."/>
            <person name="Lehman R."/>
            <person name="Li K."/>
            <person name="Li Z."/>
            <person name="Liang H."/>
            <person name="Lovelace S."/>
            <person name="Lu Z."/>
            <person name="Mansfield J.H."/>
            <person name="McCulloch K.J."/>
            <person name="Mathew T."/>
            <person name="Morton B."/>
            <person name="Muzny D.M."/>
            <person name="Neunemann D."/>
            <person name="Ongeri F."/>
            <person name="Pauchet Y."/>
            <person name="Pu L.L."/>
            <person name="Pyrousis I."/>
            <person name="Rao X.J."/>
            <person name="Redding A."/>
            <person name="Roesel C."/>
            <person name="Sanchez-Gracia A."/>
            <person name="Schaack S."/>
            <person name="Shukla A."/>
            <person name="Tetreau G."/>
            <person name="Wang Y."/>
            <person name="Xiong G.H."/>
            <person name="Traut W."/>
            <person name="Walsh T.K."/>
            <person name="Worley K.C."/>
            <person name="Wu D."/>
            <person name="Wu W."/>
            <person name="Wu Y.Q."/>
            <person name="Zhang X."/>
            <person name="Zou Z."/>
            <person name="Zucker H."/>
            <person name="Briscoe A.D."/>
            <person name="Burmester T."/>
            <person name="Clem R.J."/>
            <person name="Feyereisen R."/>
            <person name="Grimmelikhuijzen C.J.P."/>
            <person name="Hamodrakas S.J."/>
            <person name="Hansson B.S."/>
            <person name="Huguet E."/>
            <person name="Jermiin L.S."/>
            <person name="Lan Q."/>
            <person name="Lehman H.K."/>
            <person name="Lorenzen M."/>
            <person name="Merzendorfer H."/>
            <person name="Michalopoulos I."/>
            <person name="Morton D.B."/>
            <person name="Muthukrishnan S."/>
            <person name="Oakeshott J.G."/>
            <person name="Palmer W."/>
            <person name="Park Y."/>
            <person name="Passarelli A.L."/>
            <person name="Rozas J."/>
            <person name="Schwartz L.M."/>
            <person name="Smith W."/>
            <person name="Southgate A."/>
            <person name="Vilcinskas A."/>
            <person name="Vogt R."/>
            <person name="Wang P."/>
            <person name="Werren J."/>
            <person name="Yu X.Q."/>
            <person name="Zhou J.J."/>
            <person name="Brown S.J."/>
            <person name="Scherer S.E."/>
            <person name="Richards S."/>
            <person name="Blissard G.W."/>
        </authorList>
    </citation>
    <scope>NUCLEOTIDE SEQUENCE</scope>
</reference>
<proteinExistence type="predicted"/>
<comment type="caution">
    <text evidence="1">The sequence shown here is derived from an EMBL/GenBank/DDBJ whole genome shotgun (WGS) entry which is preliminary data.</text>
</comment>
<sequence length="127" mass="14305">MTLLLHAFFANYQAKSAVGDEARILCTTQNVLTVYYEMLIRKNSPYVSKYQDIIVRLFEAGIPEKLYIEAIGLTVVGRAESASKNIIANSYSCQTGCTVTIRQLDGAFYICDHLSHSRMCFPDRHSD</sequence>
<keyword evidence="2" id="KW-1185">Reference proteome</keyword>
<reference evidence="1" key="2">
    <citation type="submission" date="2020-12" db="EMBL/GenBank/DDBJ databases">
        <authorList>
            <person name="Kanost M."/>
        </authorList>
    </citation>
    <scope>NUCLEOTIDE SEQUENCE</scope>
</reference>
<protein>
    <submittedName>
        <fullName evidence="1">Uncharacterized protein</fullName>
    </submittedName>
</protein>
<evidence type="ECO:0000313" key="2">
    <source>
        <dbReference type="Proteomes" id="UP000791440"/>
    </source>
</evidence>
<organism evidence="1 2">
    <name type="scientific">Manduca sexta</name>
    <name type="common">Tobacco hawkmoth</name>
    <name type="synonym">Tobacco hornworm</name>
    <dbReference type="NCBI Taxonomy" id="7130"/>
    <lineage>
        <taxon>Eukaryota</taxon>
        <taxon>Metazoa</taxon>
        <taxon>Ecdysozoa</taxon>
        <taxon>Arthropoda</taxon>
        <taxon>Hexapoda</taxon>
        <taxon>Insecta</taxon>
        <taxon>Pterygota</taxon>
        <taxon>Neoptera</taxon>
        <taxon>Endopterygota</taxon>
        <taxon>Lepidoptera</taxon>
        <taxon>Glossata</taxon>
        <taxon>Ditrysia</taxon>
        <taxon>Bombycoidea</taxon>
        <taxon>Sphingidae</taxon>
        <taxon>Sphinginae</taxon>
        <taxon>Sphingini</taxon>
        <taxon>Manduca</taxon>
    </lineage>
</organism>
<dbReference type="Proteomes" id="UP000791440">
    <property type="component" value="Unassembled WGS sequence"/>
</dbReference>
<name>A0A922CTX1_MANSE</name>
<dbReference type="AlphaFoldDB" id="A0A922CTX1"/>
<evidence type="ECO:0000313" key="1">
    <source>
        <dbReference type="EMBL" id="KAG6458227.1"/>
    </source>
</evidence>
<dbReference type="EMBL" id="JH668576">
    <property type="protein sequence ID" value="KAG6458227.1"/>
    <property type="molecule type" value="Genomic_DNA"/>
</dbReference>
<accession>A0A922CTX1</accession>